<sequence length="64" mass="7222">MKLSDVMSYAQLSFYTEVALVLFLGVFIAISIRTFMPSRRGELEAASRIPLEDDVVITPRTAER</sequence>
<keyword evidence="3" id="KW-1185">Reference proteome</keyword>
<evidence type="ECO:0000313" key="2">
    <source>
        <dbReference type="EMBL" id="AMW06211.1"/>
    </source>
</evidence>
<evidence type="ECO:0008006" key="4">
    <source>
        <dbReference type="Google" id="ProtNLM"/>
    </source>
</evidence>
<organism evidence="2 3">
    <name type="scientific">Gemmatimonas phototrophica</name>
    <dbReference type="NCBI Taxonomy" id="1379270"/>
    <lineage>
        <taxon>Bacteria</taxon>
        <taxon>Pseudomonadati</taxon>
        <taxon>Gemmatimonadota</taxon>
        <taxon>Gemmatimonadia</taxon>
        <taxon>Gemmatimonadales</taxon>
        <taxon>Gemmatimonadaceae</taxon>
        <taxon>Gemmatimonas</taxon>
    </lineage>
</organism>
<keyword evidence="1" id="KW-0472">Membrane</keyword>
<evidence type="ECO:0000256" key="1">
    <source>
        <dbReference type="SAM" id="Phobius"/>
    </source>
</evidence>
<accession>A0A143BP24</accession>
<dbReference type="InterPro" id="IPR008621">
    <property type="entry name" value="Cbb3-typ_cyt_oxidase_comp"/>
</dbReference>
<dbReference type="AlphaFoldDB" id="A0A143BP24"/>
<evidence type="ECO:0000313" key="3">
    <source>
        <dbReference type="Proteomes" id="UP000076404"/>
    </source>
</evidence>
<keyword evidence="1" id="KW-0812">Transmembrane</keyword>
<feature type="transmembrane region" description="Helical" evidence="1">
    <location>
        <begin position="12"/>
        <end position="32"/>
    </location>
</feature>
<dbReference type="EMBL" id="CP011454">
    <property type="protein sequence ID" value="AMW06211.1"/>
    <property type="molecule type" value="Genomic_DNA"/>
</dbReference>
<dbReference type="Pfam" id="PF05545">
    <property type="entry name" value="FixQ"/>
    <property type="match status" value="1"/>
</dbReference>
<reference evidence="2 3" key="1">
    <citation type="journal article" date="2014" name="Proc. Natl. Acad. Sci. U.S.A.">
        <title>Functional type 2 photosynthetic reaction centers found in the rare bacterial phylum Gemmatimonadetes.</title>
        <authorList>
            <person name="Zeng Y."/>
            <person name="Feng F."/>
            <person name="Medova H."/>
            <person name="Dean J."/>
            <person name="Koblizek M."/>
        </authorList>
    </citation>
    <scope>NUCLEOTIDE SEQUENCE [LARGE SCALE GENOMIC DNA]</scope>
    <source>
        <strain evidence="2 3">AP64</strain>
    </source>
</reference>
<protein>
    <recommendedName>
        <fullName evidence="4">Cbb3-type cytochrome oxidase component FixQ</fullName>
    </recommendedName>
</protein>
<reference evidence="2 3" key="2">
    <citation type="journal article" date="2016" name="Environ. Microbiol. Rep.">
        <title>Metagenomic evidence for the presence of phototrophic Gemmatimonadetes bacteria in diverse environments.</title>
        <authorList>
            <person name="Zeng Y."/>
            <person name="Baumbach J."/>
            <person name="Barbosa E.G."/>
            <person name="Azevedo V."/>
            <person name="Zhang C."/>
            <person name="Koblizek M."/>
        </authorList>
    </citation>
    <scope>NUCLEOTIDE SEQUENCE [LARGE SCALE GENOMIC DNA]</scope>
    <source>
        <strain evidence="2 3">AP64</strain>
    </source>
</reference>
<proteinExistence type="predicted"/>
<gene>
    <name evidence="2" type="ORF">GEMMAAP_18335</name>
</gene>
<dbReference type="Proteomes" id="UP000076404">
    <property type="component" value="Chromosome"/>
</dbReference>
<dbReference type="RefSeq" id="WP_026850900.1">
    <property type="nucleotide sequence ID" value="NZ_CP011454.1"/>
</dbReference>
<dbReference type="eggNOG" id="ENOG503151B">
    <property type="taxonomic scope" value="Bacteria"/>
</dbReference>
<dbReference type="KEGG" id="gph:GEMMAAP_18335"/>
<name>A0A143BP24_9BACT</name>
<dbReference type="OrthoDB" id="6402501at2"/>
<dbReference type="STRING" id="1379270.GEMMAAP_18335"/>
<keyword evidence="1" id="KW-1133">Transmembrane helix</keyword>